<dbReference type="EMBL" id="JACJIA010000002">
    <property type="protein sequence ID" value="MBA8950758.1"/>
    <property type="molecule type" value="Genomic_DNA"/>
</dbReference>
<evidence type="ECO:0000256" key="2">
    <source>
        <dbReference type="ARBA" id="ARBA00022527"/>
    </source>
</evidence>
<evidence type="ECO:0000256" key="3">
    <source>
        <dbReference type="ARBA" id="ARBA00022679"/>
    </source>
</evidence>
<reference evidence="10 11" key="1">
    <citation type="submission" date="2020-08" db="EMBL/GenBank/DDBJ databases">
        <title>Genomic Encyclopedia of Type Strains, Phase IV (KMG-IV): sequencing the most valuable type-strain genomes for metagenomic binning, comparative biology and taxonomic classification.</title>
        <authorList>
            <person name="Goeker M."/>
        </authorList>
    </citation>
    <scope>NUCLEOTIDE SEQUENCE [LARGE SCALE GENOMIC DNA]</scope>
    <source>
        <strain evidence="10 11">DSM 44197</strain>
    </source>
</reference>
<dbReference type="InterPro" id="IPR008271">
    <property type="entry name" value="Ser/Thr_kinase_AS"/>
</dbReference>
<organism evidence="10 11">
    <name type="scientific">Actinomadura namibiensis</name>
    <dbReference type="NCBI Taxonomy" id="182080"/>
    <lineage>
        <taxon>Bacteria</taxon>
        <taxon>Bacillati</taxon>
        <taxon>Actinomycetota</taxon>
        <taxon>Actinomycetes</taxon>
        <taxon>Streptosporangiales</taxon>
        <taxon>Thermomonosporaceae</taxon>
        <taxon>Actinomadura</taxon>
    </lineage>
</organism>
<evidence type="ECO:0000256" key="1">
    <source>
        <dbReference type="ARBA" id="ARBA00012513"/>
    </source>
</evidence>
<dbReference type="SMART" id="SM00220">
    <property type="entry name" value="S_TKc"/>
    <property type="match status" value="1"/>
</dbReference>
<keyword evidence="5" id="KW-0418">Kinase</keyword>
<dbReference type="PANTHER" id="PTHR43289">
    <property type="entry name" value="MITOGEN-ACTIVATED PROTEIN KINASE KINASE KINASE 20-RELATED"/>
    <property type="match status" value="1"/>
</dbReference>
<keyword evidence="6 7" id="KW-0067">ATP-binding</keyword>
<evidence type="ECO:0000256" key="7">
    <source>
        <dbReference type="PROSITE-ProRule" id="PRU10141"/>
    </source>
</evidence>
<comment type="caution">
    <text evidence="10">The sequence shown here is derived from an EMBL/GenBank/DDBJ whole genome shotgun (WGS) entry which is preliminary data.</text>
</comment>
<dbReference type="PANTHER" id="PTHR43289:SF6">
    <property type="entry name" value="SERINE_THREONINE-PROTEIN KINASE NEKL-3"/>
    <property type="match status" value="1"/>
</dbReference>
<dbReference type="GO" id="GO:0004674">
    <property type="term" value="F:protein serine/threonine kinase activity"/>
    <property type="evidence" value="ECO:0007669"/>
    <property type="project" value="UniProtKB-KW"/>
</dbReference>
<evidence type="ECO:0000313" key="10">
    <source>
        <dbReference type="EMBL" id="MBA8950758.1"/>
    </source>
</evidence>
<evidence type="ECO:0000256" key="5">
    <source>
        <dbReference type="ARBA" id="ARBA00022777"/>
    </source>
</evidence>
<dbReference type="InterPro" id="IPR017441">
    <property type="entry name" value="Protein_kinase_ATP_BS"/>
</dbReference>
<feature type="binding site" evidence="7">
    <location>
        <position position="42"/>
    </location>
    <ligand>
        <name>ATP</name>
        <dbReference type="ChEBI" id="CHEBI:30616"/>
    </ligand>
</feature>
<dbReference type="Gene3D" id="1.10.510.10">
    <property type="entry name" value="Transferase(Phosphotransferase) domain 1"/>
    <property type="match status" value="1"/>
</dbReference>
<keyword evidence="8" id="KW-1133">Transmembrane helix</keyword>
<dbReference type="GO" id="GO:0005524">
    <property type="term" value="F:ATP binding"/>
    <property type="evidence" value="ECO:0007669"/>
    <property type="project" value="UniProtKB-UniRule"/>
</dbReference>
<keyword evidence="2" id="KW-0723">Serine/threonine-protein kinase</keyword>
<proteinExistence type="predicted"/>
<dbReference type="Proteomes" id="UP000572680">
    <property type="component" value="Unassembled WGS sequence"/>
</dbReference>
<dbReference type="PROSITE" id="PS00107">
    <property type="entry name" value="PROTEIN_KINASE_ATP"/>
    <property type="match status" value="1"/>
</dbReference>
<dbReference type="Gene3D" id="3.30.200.20">
    <property type="entry name" value="Phosphorylase Kinase, domain 1"/>
    <property type="match status" value="1"/>
</dbReference>
<dbReference type="RefSeq" id="WP_182843108.1">
    <property type="nucleotide sequence ID" value="NZ_BAAALP010000053.1"/>
</dbReference>
<keyword evidence="4 7" id="KW-0547">Nucleotide-binding</keyword>
<dbReference type="Pfam" id="PF00069">
    <property type="entry name" value="Pkinase"/>
    <property type="match status" value="1"/>
</dbReference>
<dbReference type="SUPFAM" id="SSF56112">
    <property type="entry name" value="Protein kinase-like (PK-like)"/>
    <property type="match status" value="1"/>
</dbReference>
<dbReference type="EC" id="2.7.11.1" evidence="1"/>
<dbReference type="InterPro" id="IPR000719">
    <property type="entry name" value="Prot_kinase_dom"/>
</dbReference>
<keyword evidence="8" id="KW-0472">Membrane</keyword>
<protein>
    <recommendedName>
        <fullName evidence="1">non-specific serine/threonine protein kinase</fullName>
        <ecNumber evidence="1">2.7.11.1</ecNumber>
    </recommendedName>
</protein>
<gene>
    <name evidence="10" type="ORF">HNR61_002371</name>
</gene>
<dbReference type="PROSITE" id="PS00108">
    <property type="entry name" value="PROTEIN_KINASE_ST"/>
    <property type="match status" value="1"/>
</dbReference>
<name>A0A7W3QL99_ACTNM</name>
<dbReference type="AlphaFoldDB" id="A0A7W3QL99"/>
<accession>A0A7W3QL99</accession>
<dbReference type="PROSITE" id="PS50011">
    <property type="entry name" value="PROTEIN_KINASE_DOM"/>
    <property type="match status" value="1"/>
</dbReference>
<evidence type="ECO:0000256" key="8">
    <source>
        <dbReference type="SAM" id="Phobius"/>
    </source>
</evidence>
<sequence>MRVERRAPLARRYRLLVPVGRGGTGTVWHAYDETLDREVAIKEVRLPASLTPRERRMLCRRLIDEARATAALRHPGVVAVHDVVVEDGRPWVVMEYLKARSLHRLLSEDGPVPPARAAEIGAAVLSVLRAAHAAGILHRDVKPSNVLLCDDGRVLLTDFGLAVPLHRGREVVDTIVAGVEGSPAYLPPERVRGHPGVPASDLWSLGATLYAAVEGVPPFLRCHALASMLAVLLGDCRPPRRAGALGPVITALLREDPAERPHPAVLAATLERIAGSGASRFASRAMVPYARRGLLRRRRPRASRAGAVTGVAALAGMVVVLGMWSARWNSVGQSDALLLTPAPDATDRTVTYHGPGYRVDVPADWRRSHHGGVVVWDDPDSTRELRIARVTGDALVGLEAAEREAGRDRTYPGYRRLRLEAAPHLAPGAAEWEYVWTGPRGERDGAHGLRSRTAGYEITFHAPDERWTPGQRLYDRVLSTLRPEHDS</sequence>
<evidence type="ECO:0000256" key="6">
    <source>
        <dbReference type="ARBA" id="ARBA00022840"/>
    </source>
</evidence>
<evidence type="ECO:0000313" key="11">
    <source>
        <dbReference type="Proteomes" id="UP000572680"/>
    </source>
</evidence>
<keyword evidence="3 10" id="KW-0808">Transferase</keyword>
<feature type="transmembrane region" description="Helical" evidence="8">
    <location>
        <begin position="305"/>
        <end position="324"/>
    </location>
</feature>
<evidence type="ECO:0000259" key="9">
    <source>
        <dbReference type="PROSITE" id="PS50011"/>
    </source>
</evidence>
<dbReference type="CDD" id="cd14014">
    <property type="entry name" value="STKc_PknB_like"/>
    <property type="match status" value="1"/>
</dbReference>
<keyword evidence="8" id="KW-0812">Transmembrane</keyword>
<dbReference type="InterPro" id="IPR011009">
    <property type="entry name" value="Kinase-like_dom_sf"/>
</dbReference>
<evidence type="ECO:0000256" key="4">
    <source>
        <dbReference type="ARBA" id="ARBA00022741"/>
    </source>
</evidence>
<feature type="domain" description="Protein kinase" evidence="9">
    <location>
        <begin position="13"/>
        <end position="273"/>
    </location>
</feature>
<keyword evidence="11" id="KW-1185">Reference proteome</keyword>